<dbReference type="SUPFAM" id="SSF48726">
    <property type="entry name" value="Immunoglobulin"/>
    <property type="match status" value="2"/>
</dbReference>
<evidence type="ECO:0000313" key="4">
    <source>
        <dbReference type="EMBL" id="KAJ8288860.1"/>
    </source>
</evidence>
<proteinExistence type="predicted"/>
<dbReference type="Proteomes" id="UP001152803">
    <property type="component" value="Unassembled WGS sequence"/>
</dbReference>
<dbReference type="InterPro" id="IPR036179">
    <property type="entry name" value="Ig-like_dom_sf"/>
</dbReference>
<dbReference type="GO" id="GO:1990782">
    <property type="term" value="F:protein tyrosine kinase binding"/>
    <property type="evidence" value="ECO:0007669"/>
    <property type="project" value="TreeGrafter"/>
</dbReference>
<dbReference type="GO" id="GO:0042289">
    <property type="term" value="F:MHC class II protein binding"/>
    <property type="evidence" value="ECO:0007669"/>
    <property type="project" value="TreeGrafter"/>
</dbReference>
<reference evidence="4" key="1">
    <citation type="journal article" date="2023" name="Science">
        <title>Genome structures resolve the early diversification of teleost fishes.</title>
        <authorList>
            <person name="Parey E."/>
            <person name="Louis A."/>
            <person name="Montfort J."/>
            <person name="Bouchez O."/>
            <person name="Roques C."/>
            <person name="Iampietro C."/>
            <person name="Lluch J."/>
            <person name="Castinel A."/>
            <person name="Donnadieu C."/>
            <person name="Desvignes T."/>
            <person name="Floi Bucao C."/>
            <person name="Jouanno E."/>
            <person name="Wen M."/>
            <person name="Mejri S."/>
            <person name="Dirks R."/>
            <person name="Jansen H."/>
            <person name="Henkel C."/>
            <person name="Chen W.J."/>
            <person name="Zahm M."/>
            <person name="Cabau C."/>
            <person name="Klopp C."/>
            <person name="Thompson A.W."/>
            <person name="Robinson-Rechavi M."/>
            <person name="Braasch I."/>
            <person name="Lecointre G."/>
            <person name="Bobe J."/>
            <person name="Postlethwait J.H."/>
            <person name="Berthelot C."/>
            <person name="Roest Crollius H."/>
            <person name="Guiguen Y."/>
        </authorList>
    </citation>
    <scope>NUCLEOTIDE SEQUENCE</scope>
    <source>
        <strain evidence="4">Concon-B</strain>
    </source>
</reference>
<evidence type="ECO:0000259" key="3">
    <source>
        <dbReference type="PROSITE" id="PS50835"/>
    </source>
</evidence>
<feature type="domain" description="Ig-like" evidence="3">
    <location>
        <begin position="75"/>
        <end position="166"/>
    </location>
</feature>
<evidence type="ECO:0000313" key="5">
    <source>
        <dbReference type="Proteomes" id="UP001152803"/>
    </source>
</evidence>
<keyword evidence="2" id="KW-0472">Membrane</keyword>
<dbReference type="GO" id="GO:0035723">
    <property type="term" value="P:interleukin-15-mediated signaling pathway"/>
    <property type="evidence" value="ECO:0007669"/>
    <property type="project" value="TreeGrafter"/>
</dbReference>
<dbReference type="InterPro" id="IPR007110">
    <property type="entry name" value="Ig-like_dom"/>
</dbReference>
<dbReference type="AlphaFoldDB" id="A0A9Q1E3B9"/>
<dbReference type="Gene3D" id="2.60.40.10">
    <property type="entry name" value="Immunoglobulins"/>
    <property type="match status" value="2"/>
</dbReference>
<keyword evidence="5" id="KW-1185">Reference proteome</keyword>
<gene>
    <name evidence="4" type="ORF">COCON_G00015190</name>
</gene>
<keyword evidence="2" id="KW-1133">Transmembrane helix</keyword>
<evidence type="ECO:0000256" key="2">
    <source>
        <dbReference type="SAM" id="Phobius"/>
    </source>
</evidence>
<feature type="transmembrane region" description="Helical" evidence="2">
    <location>
        <begin position="177"/>
        <end position="199"/>
    </location>
</feature>
<dbReference type="InterPro" id="IPR013783">
    <property type="entry name" value="Ig-like_fold"/>
</dbReference>
<comment type="caution">
    <text evidence="4">The sequence shown here is derived from an EMBL/GenBank/DDBJ whole genome shotgun (WGS) entry which is preliminary data.</text>
</comment>
<dbReference type="PROSITE" id="PS50835">
    <property type="entry name" value="IG_LIKE"/>
    <property type="match status" value="2"/>
</dbReference>
<dbReference type="Pfam" id="PF07686">
    <property type="entry name" value="V-set"/>
    <property type="match status" value="1"/>
</dbReference>
<keyword evidence="2" id="KW-0812">Transmembrane</keyword>
<dbReference type="OrthoDB" id="8869347at2759"/>
<feature type="region of interest" description="Disordered" evidence="1">
    <location>
        <begin position="215"/>
        <end position="266"/>
    </location>
</feature>
<protein>
    <recommendedName>
        <fullName evidence="3">Ig-like domain-containing protein</fullName>
    </recommendedName>
</protein>
<dbReference type="InterPro" id="IPR013106">
    <property type="entry name" value="Ig_V-set"/>
</dbReference>
<dbReference type="PANTHER" id="PTHR11422">
    <property type="entry name" value="T-CELL SURFACE GLYCOPROTEIN CD4"/>
    <property type="match status" value="1"/>
</dbReference>
<evidence type="ECO:0000256" key="1">
    <source>
        <dbReference type="SAM" id="MobiDB-lite"/>
    </source>
</evidence>
<dbReference type="InterPro" id="IPR003599">
    <property type="entry name" value="Ig_sub"/>
</dbReference>
<dbReference type="GO" id="GO:0009897">
    <property type="term" value="C:external side of plasma membrane"/>
    <property type="evidence" value="ECO:0007669"/>
    <property type="project" value="TreeGrafter"/>
</dbReference>
<sequence>MWSYHNQTSGTNIELVIEGKFKKENEKEPRKLKVGSDCSLHINNLTTADTGQYFCRLYREGSGHTDATRIFLSLLSISSSPSVTELKIGSTVTLHCQLHSHSHRPCRDSMRVTWVSETGNPLQGARYKVSETQCSSSLTLTLERSDRNMKWRCQLTEGEEQKASLSYTTSFPDENMIGVWIGSGVAICIAVVFLVILAVKYKRRKVERETAFTQDTRSDTVTNQNKGQSEDTVTYAVVNPSAAGKRKPGRKTAESETEYATINTSR</sequence>
<accession>A0A9Q1E3B9</accession>
<feature type="compositionally biased region" description="Polar residues" evidence="1">
    <location>
        <begin position="215"/>
        <end position="232"/>
    </location>
</feature>
<dbReference type="GO" id="GO:0045121">
    <property type="term" value="C:membrane raft"/>
    <property type="evidence" value="ECO:0007669"/>
    <property type="project" value="TreeGrafter"/>
</dbReference>
<dbReference type="GO" id="GO:0042110">
    <property type="term" value="P:T cell activation"/>
    <property type="evidence" value="ECO:0007669"/>
    <property type="project" value="TreeGrafter"/>
</dbReference>
<feature type="domain" description="Ig-like" evidence="3">
    <location>
        <begin position="1"/>
        <end position="71"/>
    </location>
</feature>
<dbReference type="GO" id="GO:0070374">
    <property type="term" value="P:positive regulation of ERK1 and ERK2 cascade"/>
    <property type="evidence" value="ECO:0007669"/>
    <property type="project" value="TreeGrafter"/>
</dbReference>
<dbReference type="SMART" id="SM00409">
    <property type="entry name" value="IG"/>
    <property type="match status" value="2"/>
</dbReference>
<name>A0A9Q1E3B9_CONCO</name>
<dbReference type="EMBL" id="JAFJMO010000001">
    <property type="protein sequence ID" value="KAJ8288860.1"/>
    <property type="molecule type" value="Genomic_DNA"/>
</dbReference>
<dbReference type="PANTHER" id="PTHR11422:SF5">
    <property type="entry name" value="DIVERSE IMMUNOGLOBULIN DOMAIN-CONTAINING PROTEIN 1.1 ISOFORM X1-RELATED"/>
    <property type="match status" value="1"/>
</dbReference>
<organism evidence="4 5">
    <name type="scientific">Conger conger</name>
    <name type="common">Conger eel</name>
    <name type="synonym">Muraena conger</name>
    <dbReference type="NCBI Taxonomy" id="82655"/>
    <lineage>
        <taxon>Eukaryota</taxon>
        <taxon>Metazoa</taxon>
        <taxon>Chordata</taxon>
        <taxon>Craniata</taxon>
        <taxon>Vertebrata</taxon>
        <taxon>Euteleostomi</taxon>
        <taxon>Actinopterygii</taxon>
        <taxon>Neopterygii</taxon>
        <taxon>Teleostei</taxon>
        <taxon>Anguilliformes</taxon>
        <taxon>Congridae</taxon>
        <taxon>Conger</taxon>
    </lineage>
</organism>